<dbReference type="EC" id="4.2.1.19" evidence="6 7"/>
<dbReference type="InterPro" id="IPR038494">
    <property type="entry name" value="IGPD_sf"/>
</dbReference>
<evidence type="ECO:0000256" key="3">
    <source>
        <dbReference type="ARBA" id="ARBA00022605"/>
    </source>
</evidence>
<dbReference type="InterPro" id="IPR020565">
    <property type="entry name" value="ImidazoleglycerP_deHydtase_CS"/>
</dbReference>
<evidence type="ECO:0000313" key="8">
    <source>
        <dbReference type="EMBL" id="RJP22231.1"/>
    </source>
</evidence>
<evidence type="ECO:0000313" key="9">
    <source>
        <dbReference type="Proteomes" id="UP000265882"/>
    </source>
</evidence>
<evidence type="ECO:0000256" key="5">
    <source>
        <dbReference type="ARBA" id="ARBA00023239"/>
    </source>
</evidence>
<dbReference type="HAMAP" id="MF_00076">
    <property type="entry name" value="HisB"/>
    <property type="match status" value="1"/>
</dbReference>
<gene>
    <name evidence="6 8" type="primary">hisB</name>
    <name evidence="8" type="ORF">C4520_08510</name>
</gene>
<dbReference type="SUPFAM" id="SSF54211">
    <property type="entry name" value="Ribosomal protein S5 domain 2-like"/>
    <property type="match status" value="2"/>
</dbReference>
<dbReference type="FunFam" id="3.30.230.40:FF:000003">
    <property type="entry name" value="Imidazoleglycerol-phosphate dehydratase HisB"/>
    <property type="match status" value="1"/>
</dbReference>
<protein>
    <recommendedName>
        <fullName evidence="2 6">Imidazoleglycerol-phosphate dehydratase</fullName>
        <shortName evidence="6">IGPD</shortName>
        <ecNumber evidence="6 7">4.2.1.19</ecNumber>
    </recommendedName>
</protein>
<comment type="similarity">
    <text evidence="6 7">Belongs to the imidazoleglycerol-phosphate dehydratase family.</text>
</comment>
<dbReference type="InterPro" id="IPR000807">
    <property type="entry name" value="ImidazoleglycerolP_deHydtase"/>
</dbReference>
<dbReference type="CDD" id="cd07914">
    <property type="entry name" value="IGPD"/>
    <property type="match status" value="1"/>
</dbReference>
<dbReference type="PANTHER" id="PTHR23133:SF2">
    <property type="entry name" value="IMIDAZOLEGLYCEROL-PHOSPHATE DEHYDRATASE"/>
    <property type="match status" value="1"/>
</dbReference>
<accession>A0A3A4P318</accession>
<dbReference type="GO" id="GO:0004424">
    <property type="term" value="F:imidazoleglycerol-phosphate dehydratase activity"/>
    <property type="evidence" value="ECO:0007669"/>
    <property type="project" value="UniProtKB-UniRule"/>
</dbReference>
<dbReference type="UniPathway" id="UPA00031">
    <property type="reaction ID" value="UER00011"/>
</dbReference>
<organism evidence="8 9">
    <name type="scientific">Abyssobacteria bacterium (strain SURF_5)</name>
    <dbReference type="NCBI Taxonomy" id="2093360"/>
    <lineage>
        <taxon>Bacteria</taxon>
        <taxon>Pseudomonadati</taxon>
        <taxon>Candidatus Hydrogenedentota</taxon>
        <taxon>Candidatus Abyssobacteria</taxon>
    </lineage>
</organism>
<dbReference type="FunFam" id="3.30.230.40:FF:000001">
    <property type="entry name" value="Imidazoleglycerol-phosphate dehydratase HisB"/>
    <property type="match status" value="1"/>
</dbReference>
<keyword evidence="3 6" id="KW-0028">Amino-acid biosynthesis</keyword>
<comment type="catalytic activity">
    <reaction evidence="6 7">
        <text>D-erythro-1-(imidazol-4-yl)glycerol 3-phosphate = 3-(imidazol-4-yl)-2-oxopropyl phosphate + H2O</text>
        <dbReference type="Rhea" id="RHEA:11040"/>
        <dbReference type="ChEBI" id="CHEBI:15377"/>
        <dbReference type="ChEBI" id="CHEBI:57766"/>
        <dbReference type="ChEBI" id="CHEBI:58278"/>
        <dbReference type="EC" id="4.2.1.19"/>
    </reaction>
</comment>
<dbReference type="Pfam" id="PF00475">
    <property type="entry name" value="IGPD"/>
    <property type="match status" value="1"/>
</dbReference>
<name>A0A3A4P318_ABYX5</name>
<evidence type="ECO:0000256" key="7">
    <source>
        <dbReference type="RuleBase" id="RU000599"/>
    </source>
</evidence>
<evidence type="ECO:0000256" key="1">
    <source>
        <dbReference type="ARBA" id="ARBA00005047"/>
    </source>
</evidence>
<comment type="caution">
    <text evidence="8">The sequence shown here is derived from an EMBL/GenBank/DDBJ whole genome shotgun (WGS) entry which is preliminary data.</text>
</comment>
<keyword evidence="5 6" id="KW-0456">Lyase</keyword>
<dbReference type="EMBL" id="QZKU01000060">
    <property type="protein sequence ID" value="RJP22231.1"/>
    <property type="molecule type" value="Genomic_DNA"/>
</dbReference>
<dbReference type="PANTHER" id="PTHR23133">
    <property type="entry name" value="IMIDAZOLEGLYCEROL-PHOSPHATE DEHYDRATASE HIS7"/>
    <property type="match status" value="1"/>
</dbReference>
<dbReference type="InterPro" id="IPR020568">
    <property type="entry name" value="Ribosomal_Su5_D2-typ_SF"/>
</dbReference>
<dbReference type="PROSITE" id="PS00954">
    <property type="entry name" value="IGP_DEHYDRATASE_1"/>
    <property type="match status" value="1"/>
</dbReference>
<dbReference type="Gene3D" id="3.30.230.40">
    <property type="entry name" value="Imidazole glycerol phosphate dehydratase, domain 1"/>
    <property type="match status" value="2"/>
</dbReference>
<evidence type="ECO:0000256" key="4">
    <source>
        <dbReference type="ARBA" id="ARBA00023102"/>
    </source>
</evidence>
<comment type="pathway">
    <text evidence="1 6 7">Amino-acid biosynthesis; L-histidine biosynthesis; L-histidine from 5-phospho-alpha-D-ribose 1-diphosphate: step 6/9.</text>
</comment>
<dbReference type="NCBIfam" id="NF002114">
    <property type="entry name" value="PRK00951.2-4"/>
    <property type="match status" value="1"/>
</dbReference>
<keyword evidence="4 6" id="KW-0368">Histidine biosynthesis</keyword>
<dbReference type="AlphaFoldDB" id="A0A3A4P318"/>
<dbReference type="GO" id="GO:0000105">
    <property type="term" value="P:L-histidine biosynthetic process"/>
    <property type="evidence" value="ECO:0007669"/>
    <property type="project" value="UniProtKB-UniRule"/>
</dbReference>
<reference evidence="8 9" key="1">
    <citation type="journal article" date="2017" name="ISME J.">
        <title>Energy and carbon metabolisms in a deep terrestrial subsurface fluid microbial community.</title>
        <authorList>
            <person name="Momper L."/>
            <person name="Jungbluth S.P."/>
            <person name="Lee M.D."/>
            <person name="Amend J.P."/>
        </authorList>
    </citation>
    <scope>NUCLEOTIDE SEQUENCE [LARGE SCALE GENOMIC DNA]</scope>
    <source>
        <strain evidence="8">SURF_5</strain>
    </source>
</reference>
<proteinExistence type="inferred from homology"/>
<dbReference type="NCBIfam" id="NF002111">
    <property type="entry name" value="PRK00951.2-1"/>
    <property type="match status" value="1"/>
</dbReference>
<dbReference type="GO" id="GO:0005737">
    <property type="term" value="C:cytoplasm"/>
    <property type="evidence" value="ECO:0007669"/>
    <property type="project" value="UniProtKB-SubCell"/>
</dbReference>
<dbReference type="Proteomes" id="UP000265882">
    <property type="component" value="Unassembled WGS sequence"/>
</dbReference>
<keyword evidence="6" id="KW-0963">Cytoplasm</keyword>
<evidence type="ECO:0000256" key="6">
    <source>
        <dbReference type="HAMAP-Rule" id="MF_00076"/>
    </source>
</evidence>
<dbReference type="PROSITE" id="PS00955">
    <property type="entry name" value="IGP_DEHYDRATASE_2"/>
    <property type="match status" value="1"/>
</dbReference>
<sequence length="194" mass="21401">MRNATIKRKTSETDITVSLSLDGKGEYDIRTGVAFLDHMLSLMTRHGFFDVKLGAQGDLEVDAHHTVEDVGLCLGKAFAKALGKKEKIARYGSARVPMDEALAQVDVDISSRPFMVFNARIPKKKLGQFDAELTREFLIAFANSAQITLHVNLLYGENVHHSIEAIFKALGRALSQATRLDERIDGVLSTKGEL</sequence>
<evidence type="ECO:0000256" key="2">
    <source>
        <dbReference type="ARBA" id="ARBA00016664"/>
    </source>
</evidence>
<comment type="subcellular location">
    <subcellularLocation>
        <location evidence="6 7">Cytoplasm</location>
    </subcellularLocation>
</comment>
<dbReference type="NCBIfam" id="NF002115">
    <property type="entry name" value="PRK00951.2-5"/>
    <property type="match status" value="1"/>
</dbReference>